<dbReference type="InterPro" id="IPR010985">
    <property type="entry name" value="Ribbon_hlx_hlx"/>
</dbReference>
<sequence length="80" mass="8643">MSESVPALHPDESVEFRLSAEQHVVLSEAAALLGWTVPEFILCTALDRAERDLHAQAVTAAPTGEETTHAPFTVFLTTNP</sequence>
<accession>A0A2P4UHH4</accession>
<evidence type="ECO:0000313" key="4">
    <source>
        <dbReference type="Proteomes" id="UP000242367"/>
    </source>
</evidence>
<reference evidence="3 4" key="1">
    <citation type="journal article" date="2017" name="Chemistry">
        <title>Isolation, Biosynthesis and Chemical Modifications of Rubterolones A-F: Rare Tropolone Alkaloids from Actinomadura sp. 5-2.</title>
        <authorList>
            <person name="Guo H."/>
            <person name="Benndorf R."/>
            <person name="Leichnitz D."/>
            <person name="Klassen J.L."/>
            <person name="Vollmers J."/>
            <person name="Gorls H."/>
            <person name="Steinacker M."/>
            <person name="Weigel C."/>
            <person name="Dahse H.M."/>
            <person name="Kaster A.K."/>
            <person name="de Beer Z.W."/>
            <person name="Poulsen M."/>
            <person name="Beemelmanns C."/>
        </authorList>
    </citation>
    <scope>NUCLEOTIDE SEQUENCE [LARGE SCALE GENOMIC DNA]</scope>
    <source>
        <strain evidence="3 4">5-2</strain>
    </source>
</reference>
<evidence type="ECO:0000313" key="3">
    <source>
        <dbReference type="EMBL" id="POM24505.1"/>
    </source>
</evidence>
<dbReference type="InterPro" id="IPR014795">
    <property type="entry name" value="TacA_1-like"/>
</dbReference>
<dbReference type="Gene3D" id="1.20.5.780">
    <property type="entry name" value="Single helix bin"/>
    <property type="match status" value="1"/>
</dbReference>
<evidence type="ECO:0000256" key="1">
    <source>
        <dbReference type="ARBA" id="ARBA00022649"/>
    </source>
</evidence>
<dbReference type="SUPFAM" id="SSF47598">
    <property type="entry name" value="Ribbon-helix-helix"/>
    <property type="match status" value="1"/>
</dbReference>
<keyword evidence="4" id="KW-1185">Reference proteome</keyword>
<organism evidence="3 4">
    <name type="scientific">Actinomadura rubteroloni</name>
    <dbReference type="NCBI Taxonomy" id="1926885"/>
    <lineage>
        <taxon>Bacteria</taxon>
        <taxon>Bacillati</taxon>
        <taxon>Actinomycetota</taxon>
        <taxon>Actinomycetes</taxon>
        <taxon>Streptosporangiales</taxon>
        <taxon>Thermomonosporaceae</taxon>
        <taxon>Actinomadura</taxon>
    </lineage>
</organism>
<evidence type="ECO:0008006" key="5">
    <source>
        <dbReference type="Google" id="ProtNLM"/>
    </source>
</evidence>
<dbReference type="GO" id="GO:0006355">
    <property type="term" value="P:regulation of DNA-templated transcription"/>
    <property type="evidence" value="ECO:0007669"/>
    <property type="project" value="InterPro"/>
</dbReference>
<dbReference type="Pfam" id="PF08681">
    <property type="entry name" value="TacA1"/>
    <property type="match status" value="1"/>
</dbReference>
<proteinExistence type="inferred from homology"/>
<keyword evidence="1" id="KW-1277">Toxin-antitoxin system</keyword>
<dbReference type="EMBL" id="MTBP01000002">
    <property type="protein sequence ID" value="POM24505.1"/>
    <property type="molecule type" value="Genomic_DNA"/>
</dbReference>
<comment type="caution">
    <text evidence="3">The sequence shown here is derived from an EMBL/GenBank/DDBJ whole genome shotgun (WGS) entry which is preliminary data.</text>
</comment>
<evidence type="ECO:0000256" key="2">
    <source>
        <dbReference type="ARBA" id="ARBA00049988"/>
    </source>
</evidence>
<protein>
    <recommendedName>
        <fullName evidence="5">DUF1778 domain-containing protein</fullName>
    </recommendedName>
</protein>
<comment type="similarity">
    <text evidence="2">Belongs to the TacA antitoxin family.</text>
</comment>
<dbReference type="AlphaFoldDB" id="A0A2P4UHH4"/>
<gene>
    <name evidence="3" type="ORF">BTM25_31340</name>
</gene>
<name>A0A2P4UHH4_9ACTN</name>
<dbReference type="Proteomes" id="UP000242367">
    <property type="component" value="Unassembled WGS sequence"/>
</dbReference>
<dbReference type="RefSeq" id="WP_103563629.1">
    <property type="nucleotide sequence ID" value="NZ_MTBP01000002.1"/>
</dbReference>